<feature type="transmembrane region" description="Helical" evidence="5">
    <location>
        <begin position="84"/>
        <end position="104"/>
    </location>
</feature>
<evidence type="ECO:0000313" key="7">
    <source>
        <dbReference type="EMBL" id="CAB4885542.1"/>
    </source>
</evidence>
<evidence type="ECO:0000256" key="4">
    <source>
        <dbReference type="ARBA" id="ARBA00023136"/>
    </source>
</evidence>
<feature type="transmembrane region" description="Helical" evidence="5">
    <location>
        <begin position="286"/>
        <end position="305"/>
    </location>
</feature>
<feature type="transmembrane region" description="Helical" evidence="5">
    <location>
        <begin position="312"/>
        <end position="334"/>
    </location>
</feature>
<keyword evidence="4 5" id="KW-0472">Membrane</keyword>
<dbReference type="AlphaFoldDB" id="A0A6J7EPR5"/>
<feature type="transmembrane region" description="Helical" evidence="5">
    <location>
        <begin position="116"/>
        <end position="133"/>
    </location>
</feature>
<evidence type="ECO:0000256" key="5">
    <source>
        <dbReference type="SAM" id="Phobius"/>
    </source>
</evidence>
<dbReference type="GO" id="GO:0042773">
    <property type="term" value="P:ATP synthesis coupled electron transport"/>
    <property type="evidence" value="ECO:0007669"/>
    <property type="project" value="InterPro"/>
</dbReference>
<keyword evidence="2 5" id="KW-0812">Transmembrane</keyword>
<feature type="transmembrane region" description="Helical" evidence="5">
    <location>
        <begin position="14"/>
        <end position="37"/>
    </location>
</feature>
<proteinExistence type="inferred from homology"/>
<accession>A0A6J7EPR5</accession>
<sequence>MIAAGTFNPPSIDWFALSPLLVLLGGGLVLLVAAALTPQWPKHLYAWSTVAIGLAALATTFVQWHDISKDGAKTLVGGALSYDHLALFGTITICIGLCLAALVTDDFLRREGMEGPEVYGLFLMAAVGAVVMVMSNDLIVLFLGLETLSIALYVLAASNRRRVESQEAGIKYFVLGGFSSAFFLYGIALIYGATGSTNFTTILAAFDSVPVHRRDAFALVGVGLMLVGLGFKVSAAPFHFWSPDVYQGAPTPITAFMASVGKTAAFAAMLRVLIIALPNWKDDWRPVIWVIAVLTLLVGSISAVVQTNVKRMLAYSSISHAGFILLGVEAAGHAGASGAGGMPGTMMYLMIYSVLVIGTFAVVTVVGRTGDAATDLGSFRGLSKQQPLLAMALTVFLLAQAGVPLTSGFIAKVGVIKAVVDEHSYALAIIAMVSAVIAAFLYLRIMVNVWLADPETGDDTREPVRVPLSTGIAIALCAGFTLYVGFNPGWLIDASDMVTNVARPLTGG</sequence>
<keyword evidence="3 5" id="KW-1133">Transmembrane helix</keyword>
<dbReference type="InterPro" id="IPR010096">
    <property type="entry name" value="NADH-Q_OxRdtase_suN/2"/>
</dbReference>
<dbReference type="EMBL" id="CAFBLP010000060">
    <property type="protein sequence ID" value="CAB4885542.1"/>
    <property type="molecule type" value="Genomic_DNA"/>
</dbReference>
<feature type="transmembrane region" description="Helical" evidence="5">
    <location>
        <begin position="170"/>
        <end position="193"/>
    </location>
</feature>
<evidence type="ECO:0000256" key="2">
    <source>
        <dbReference type="ARBA" id="ARBA00022692"/>
    </source>
</evidence>
<evidence type="ECO:0000259" key="6">
    <source>
        <dbReference type="Pfam" id="PF00361"/>
    </source>
</evidence>
<dbReference type="PANTHER" id="PTHR22773">
    <property type="entry name" value="NADH DEHYDROGENASE"/>
    <property type="match status" value="1"/>
</dbReference>
<feature type="domain" description="NADH:quinone oxidoreductase/Mrp antiporter transmembrane" evidence="6">
    <location>
        <begin position="135"/>
        <end position="437"/>
    </location>
</feature>
<feature type="transmembrane region" description="Helical" evidence="5">
    <location>
        <begin position="346"/>
        <end position="367"/>
    </location>
</feature>
<reference evidence="7" key="1">
    <citation type="submission" date="2020-05" db="EMBL/GenBank/DDBJ databases">
        <authorList>
            <person name="Chiriac C."/>
            <person name="Salcher M."/>
            <person name="Ghai R."/>
            <person name="Kavagutti S V."/>
        </authorList>
    </citation>
    <scope>NUCLEOTIDE SEQUENCE</scope>
</reference>
<dbReference type="InterPro" id="IPR001750">
    <property type="entry name" value="ND/Mrp_TM"/>
</dbReference>
<feature type="transmembrane region" description="Helical" evidence="5">
    <location>
        <begin position="216"/>
        <end position="241"/>
    </location>
</feature>
<feature type="transmembrane region" description="Helical" evidence="5">
    <location>
        <begin position="423"/>
        <end position="443"/>
    </location>
</feature>
<feature type="transmembrane region" description="Helical" evidence="5">
    <location>
        <begin position="388"/>
        <end position="411"/>
    </location>
</feature>
<evidence type="ECO:0000256" key="1">
    <source>
        <dbReference type="ARBA" id="ARBA00004141"/>
    </source>
</evidence>
<dbReference type="GO" id="GO:0016020">
    <property type="term" value="C:membrane"/>
    <property type="evidence" value="ECO:0007669"/>
    <property type="project" value="UniProtKB-SubCell"/>
</dbReference>
<comment type="subcellular location">
    <subcellularLocation>
        <location evidence="1">Membrane</location>
        <topology evidence="1">Multi-pass membrane protein</topology>
    </subcellularLocation>
</comment>
<feature type="transmembrane region" description="Helical" evidence="5">
    <location>
        <begin position="253"/>
        <end position="274"/>
    </location>
</feature>
<feature type="transmembrane region" description="Helical" evidence="5">
    <location>
        <begin position="44"/>
        <end position="64"/>
    </location>
</feature>
<name>A0A6J7EPR5_9ZZZZ</name>
<feature type="transmembrane region" description="Helical" evidence="5">
    <location>
        <begin position="139"/>
        <end position="158"/>
    </location>
</feature>
<evidence type="ECO:0000256" key="3">
    <source>
        <dbReference type="ARBA" id="ARBA00022989"/>
    </source>
</evidence>
<dbReference type="HAMAP" id="MF_00445">
    <property type="entry name" value="NDH1_NuoN_1"/>
    <property type="match status" value="1"/>
</dbReference>
<gene>
    <name evidence="7" type="ORF">UFOPK3376_02141</name>
</gene>
<dbReference type="GO" id="GO:0008137">
    <property type="term" value="F:NADH dehydrogenase (ubiquinone) activity"/>
    <property type="evidence" value="ECO:0007669"/>
    <property type="project" value="InterPro"/>
</dbReference>
<dbReference type="NCBIfam" id="TIGR01770">
    <property type="entry name" value="NDH_I_N"/>
    <property type="match status" value="1"/>
</dbReference>
<protein>
    <submittedName>
        <fullName evidence="7">Unannotated protein</fullName>
    </submittedName>
</protein>
<dbReference type="Pfam" id="PF00361">
    <property type="entry name" value="Proton_antipo_M"/>
    <property type="match status" value="1"/>
</dbReference>
<feature type="transmembrane region" description="Helical" evidence="5">
    <location>
        <begin position="464"/>
        <end position="486"/>
    </location>
</feature>
<organism evidence="7">
    <name type="scientific">freshwater metagenome</name>
    <dbReference type="NCBI Taxonomy" id="449393"/>
    <lineage>
        <taxon>unclassified sequences</taxon>
        <taxon>metagenomes</taxon>
        <taxon>ecological metagenomes</taxon>
    </lineage>
</organism>